<dbReference type="InterPro" id="IPR035437">
    <property type="entry name" value="SNase_OB-fold_sf"/>
</dbReference>
<evidence type="ECO:0000313" key="2">
    <source>
        <dbReference type="EMBL" id="SVA81796.1"/>
    </source>
</evidence>
<dbReference type="SUPFAM" id="SSF50199">
    <property type="entry name" value="Staphylococcal nuclease"/>
    <property type="match status" value="1"/>
</dbReference>
<reference evidence="2" key="1">
    <citation type="submission" date="2018-05" db="EMBL/GenBank/DDBJ databases">
        <authorList>
            <person name="Lanie J.A."/>
            <person name="Ng W.-L."/>
            <person name="Kazmierczak K.M."/>
            <person name="Andrzejewski T.M."/>
            <person name="Davidsen T.M."/>
            <person name="Wayne K.J."/>
            <person name="Tettelin H."/>
            <person name="Glass J.I."/>
            <person name="Rusch D."/>
            <person name="Podicherti R."/>
            <person name="Tsui H.-C.T."/>
            <person name="Winkler M.E."/>
        </authorList>
    </citation>
    <scope>NUCLEOTIDE SEQUENCE</scope>
</reference>
<dbReference type="Gene3D" id="2.40.50.90">
    <property type="match status" value="1"/>
</dbReference>
<evidence type="ECO:0000259" key="1">
    <source>
        <dbReference type="Pfam" id="PF00565"/>
    </source>
</evidence>
<proteinExistence type="predicted"/>
<sequence length="132" mass="15242">MLFFMSTNVFALDIELRTYKNRVCYDGDTCYITIPVLPSRLKKMSVRILGIDTPEIRGKCPEEKNLALRARIFANKVFKEAKNIEYKNLRWGKYGGRLLSNVYLDGKLYSNLVIEKGLARPYDGGIKHGWCK</sequence>
<protein>
    <recommendedName>
        <fullName evidence="1">TNase-like domain-containing protein</fullName>
    </recommendedName>
</protein>
<gene>
    <name evidence="2" type="ORF">METZ01_LOCUS134650</name>
</gene>
<dbReference type="AlphaFoldDB" id="A0A381YXJ9"/>
<dbReference type="EMBL" id="UINC01019326">
    <property type="protein sequence ID" value="SVA81796.1"/>
    <property type="molecule type" value="Genomic_DNA"/>
</dbReference>
<dbReference type="Pfam" id="PF00565">
    <property type="entry name" value="SNase"/>
    <property type="match status" value="1"/>
</dbReference>
<organism evidence="2">
    <name type="scientific">marine metagenome</name>
    <dbReference type="NCBI Taxonomy" id="408172"/>
    <lineage>
        <taxon>unclassified sequences</taxon>
        <taxon>metagenomes</taxon>
        <taxon>ecological metagenomes</taxon>
    </lineage>
</organism>
<feature type="domain" description="TNase-like" evidence="1">
    <location>
        <begin position="46"/>
        <end position="122"/>
    </location>
</feature>
<accession>A0A381YXJ9</accession>
<dbReference type="InterPro" id="IPR016071">
    <property type="entry name" value="Staphylococal_nuclease_OB-fold"/>
</dbReference>
<name>A0A381YXJ9_9ZZZZ</name>